<organism evidence="2 3">
    <name type="scientific">Stegodyphus mimosarum</name>
    <name type="common">African social velvet spider</name>
    <dbReference type="NCBI Taxonomy" id="407821"/>
    <lineage>
        <taxon>Eukaryota</taxon>
        <taxon>Metazoa</taxon>
        <taxon>Ecdysozoa</taxon>
        <taxon>Arthropoda</taxon>
        <taxon>Chelicerata</taxon>
        <taxon>Arachnida</taxon>
        <taxon>Araneae</taxon>
        <taxon>Araneomorphae</taxon>
        <taxon>Entelegynae</taxon>
        <taxon>Eresoidea</taxon>
        <taxon>Eresidae</taxon>
        <taxon>Stegodyphus</taxon>
    </lineage>
</organism>
<feature type="non-terminal residue" evidence="2">
    <location>
        <position position="201"/>
    </location>
</feature>
<dbReference type="OMA" id="CNGEKEN"/>
<evidence type="ECO:0000313" key="2">
    <source>
        <dbReference type="EMBL" id="KFM57956.1"/>
    </source>
</evidence>
<dbReference type="Gene3D" id="3.30.760.10">
    <property type="entry name" value="RNA Cap, Translation Initiation Factor Eif4e"/>
    <property type="match status" value="1"/>
</dbReference>
<dbReference type="PANTHER" id="PTHR31977">
    <property type="entry name" value="UPF0696 PROTEIN C11ORF68"/>
    <property type="match status" value="1"/>
</dbReference>
<keyword evidence="3" id="KW-1185">Reference proteome</keyword>
<evidence type="ECO:0000256" key="1">
    <source>
        <dbReference type="ARBA" id="ARBA00010568"/>
    </source>
</evidence>
<dbReference type="InterPro" id="IPR015034">
    <property type="entry name" value="Bles03"/>
</dbReference>
<evidence type="ECO:0000313" key="3">
    <source>
        <dbReference type="Proteomes" id="UP000054359"/>
    </source>
</evidence>
<dbReference type="Proteomes" id="UP000054359">
    <property type="component" value="Unassembled WGS sequence"/>
</dbReference>
<name>A0A087SYL7_STEMI</name>
<dbReference type="SUPFAM" id="SSF55418">
    <property type="entry name" value="eIF4e-like"/>
    <property type="match status" value="1"/>
</dbReference>
<dbReference type="EMBL" id="KK112549">
    <property type="protein sequence ID" value="KFM57956.1"/>
    <property type="molecule type" value="Genomic_DNA"/>
</dbReference>
<dbReference type="InterPro" id="IPR023398">
    <property type="entry name" value="TIF_eIF4e-like"/>
</dbReference>
<dbReference type="PANTHER" id="PTHR31977:SF1">
    <property type="entry name" value="UPF0696 PROTEIN C11ORF68"/>
    <property type="match status" value="1"/>
</dbReference>
<protein>
    <submittedName>
        <fullName evidence="2">Uncharacterized protein</fullName>
    </submittedName>
</protein>
<sequence>MEGVGSTEEEKILSFNEMTSCLESLDDNCNGEKENKITELQSSSFKCDLELPSTVTDQNYIYFPKDMYAIDKYDVKSGKWMLFAFGDLEQQDWRWTILQPLVKEGILSSLKASTAMDSERGVICCYTVDSNDKLAAKKAADAIRERILYNYLMYYKTNQDSAAGVYLHEGHFQISKYMHTVSSHFYEKDEYNRWVKVVFDS</sequence>
<gene>
    <name evidence="2" type="ORF">X975_19150</name>
</gene>
<reference evidence="2 3" key="1">
    <citation type="submission" date="2013-11" db="EMBL/GenBank/DDBJ databases">
        <title>Genome sequencing of Stegodyphus mimosarum.</title>
        <authorList>
            <person name="Bechsgaard J."/>
        </authorList>
    </citation>
    <scope>NUCLEOTIDE SEQUENCE [LARGE SCALE GENOMIC DNA]</scope>
</reference>
<comment type="similarity">
    <text evidence="1">Belongs to the UPF0696 family.</text>
</comment>
<dbReference type="AlphaFoldDB" id="A0A087SYL7"/>
<accession>A0A087SYL7</accession>
<dbReference type="OrthoDB" id="6422308at2759"/>
<proteinExistence type="inferred from homology"/>